<evidence type="ECO:0000313" key="11">
    <source>
        <dbReference type="Proteomes" id="UP001194714"/>
    </source>
</evidence>
<dbReference type="Gene3D" id="2.40.30.10">
    <property type="entry name" value="Translation factors"/>
    <property type="match status" value="1"/>
</dbReference>
<dbReference type="InterPro" id="IPR019927">
    <property type="entry name" value="Ribosomal_uL3_bac/org-type"/>
</dbReference>
<comment type="function">
    <text evidence="7 9">One of the primary rRNA binding proteins, it binds directly near the 3'-end of the 23S rRNA, where it nucleates assembly of the 50S subunit.</text>
</comment>
<dbReference type="PROSITE" id="PS00474">
    <property type="entry name" value="RIBOSOMAL_L3"/>
    <property type="match status" value="1"/>
</dbReference>
<comment type="subunit">
    <text evidence="7 9">Part of the 50S ribosomal subunit. Forms a cluster with proteins L14 and L19.</text>
</comment>
<dbReference type="PANTHER" id="PTHR11229:SF16">
    <property type="entry name" value="LARGE RIBOSOMAL SUBUNIT PROTEIN UL3C"/>
    <property type="match status" value="1"/>
</dbReference>
<sequence>MSLKLMGKKRGMTRIYDESGNLVVCTVIAAEPNVIVQVKNEDKDGYKAVQLGAVKVPETKKKNLSKPLVGHFARAKVEPRRHLLESRIENTEGYQLGQEIGVDYFADTEFVDVCGTSKGKGFQGVVKRHGFGGGPGSHGSGFNRTAGSTGMCSTPGRNMPGIRKAGQMGAQKVTAENLRVIRVDADKQVILVKGAVPGPKNSLIYIRKSVKKTKFQKVG</sequence>
<dbReference type="InterPro" id="IPR000597">
    <property type="entry name" value="Ribosomal_uL3"/>
</dbReference>
<evidence type="ECO:0000256" key="1">
    <source>
        <dbReference type="ARBA" id="ARBA00006540"/>
    </source>
</evidence>
<evidence type="ECO:0000256" key="4">
    <source>
        <dbReference type="ARBA" id="ARBA00022980"/>
    </source>
</evidence>
<keyword evidence="5 7" id="KW-0687">Ribonucleoprotein</keyword>
<accession>A0ABS0AZ38</accession>
<dbReference type="Proteomes" id="UP001194714">
    <property type="component" value="Unassembled WGS sequence"/>
</dbReference>
<dbReference type="PANTHER" id="PTHR11229">
    <property type="entry name" value="50S RIBOSOMAL PROTEIN L3"/>
    <property type="match status" value="1"/>
</dbReference>
<dbReference type="InterPro" id="IPR009000">
    <property type="entry name" value="Transl_B-barrel_sf"/>
</dbReference>
<name>A0ABS0AZ38_9BACT</name>
<evidence type="ECO:0000313" key="10">
    <source>
        <dbReference type="EMBL" id="MBF5058882.1"/>
    </source>
</evidence>
<comment type="caution">
    <text evidence="10">The sequence shown here is derived from an EMBL/GenBank/DDBJ whole genome shotgun (WGS) entry which is preliminary data.</text>
</comment>
<evidence type="ECO:0000256" key="9">
    <source>
        <dbReference type="RuleBase" id="RU003906"/>
    </source>
</evidence>
<dbReference type="GO" id="GO:0005840">
    <property type="term" value="C:ribosome"/>
    <property type="evidence" value="ECO:0007669"/>
    <property type="project" value="UniProtKB-KW"/>
</dbReference>
<proteinExistence type="inferred from homology"/>
<dbReference type="RefSeq" id="WP_194847171.1">
    <property type="nucleotide sequence ID" value="NZ_JAAEJV010000005.1"/>
</dbReference>
<dbReference type="Pfam" id="PF00297">
    <property type="entry name" value="Ribosomal_L3"/>
    <property type="match status" value="1"/>
</dbReference>
<keyword evidence="2 7" id="KW-0699">rRNA-binding</keyword>
<reference evidence="10 11" key="1">
    <citation type="submission" date="2020-01" db="EMBL/GenBank/DDBJ databases">
        <title>Draft genome sequence of Cand. Neptunochlamydia vexilliferae K9.</title>
        <authorList>
            <person name="Schulz F."/>
            <person name="Koestlbacher S."/>
            <person name="Wascher F."/>
            <person name="Pizzetti I."/>
            <person name="Horn M."/>
        </authorList>
    </citation>
    <scope>NUCLEOTIDE SEQUENCE [LARGE SCALE GENOMIC DNA]</scope>
    <source>
        <strain evidence="10 11">K9</strain>
    </source>
</reference>
<gene>
    <name evidence="7" type="primary">rplC</name>
    <name evidence="10" type="ORF">NEPTK9_000382</name>
</gene>
<keyword evidence="11" id="KW-1185">Reference proteome</keyword>
<dbReference type="InterPro" id="IPR019926">
    <property type="entry name" value="Ribosomal_uL3_CS"/>
</dbReference>
<protein>
    <recommendedName>
        <fullName evidence="6 7">Large ribosomal subunit protein uL3</fullName>
    </recommendedName>
</protein>
<dbReference type="EMBL" id="JAAEJV010000005">
    <property type="protein sequence ID" value="MBF5058882.1"/>
    <property type="molecule type" value="Genomic_DNA"/>
</dbReference>
<keyword evidence="4 7" id="KW-0689">Ribosomal protein</keyword>
<evidence type="ECO:0000256" key="2">
    <source>
        <dbReference type="ARBA" id="ARBA00022730"/>
    </source>
</evidence>
<evidence type="ECO:0000256" key="6">
    <source>
        <dbReference type="ARBA" id="ARBA00035243"/>
    </source>
</evidence>
<comment type="similarity">
    <text evidence="1 7 8">Belongs to the universal ribosomal protein uL3 family.</text>
</comment>
<keyword evidence="3 7" id="KW-0694">RNA-binding</keyword>
<evidence type="ECO:0000256" key="5">
    <source>
        <dbReference type="ARBA" id="ARBA00023274"/>
    </source>
</evidence>
<evidence type="ECO:0000256" key="8">
    <source>
        <dbReference type="RuleBase" id="RU003905"/>
    </source>
</evidence>
<organism evidence="10 11">
    <name type="scientific">Candidatus Neptunichlamydia vexilliferae</name>
    <dbReference type="NCBI Taxonomy" id="1651774"/>
    <lineage>
        <taxon>Bacteria</taxon>
        <taxon>Pseudomonadati</taxon>
        <taxon>Chlamydiota</taxon>
        <taxon>Chlamydiia</taxon>
        <taxon>Parachlamydiales</taxon>
        <taxon>Simkaniaceae</taxon>
        <taxon>Candidatus Neptunichlamydia</taxon>
    </lineage>
</organism>
<dbReference type="NCBIfam" id="TIGR03625">
    <property type="entry name" value="L3_bact"/>
    <property type="match status" value="1"/>
</dbReference>
<dbReference type="Gene3D" id="3.30.160.810">
    <property type="match status" value="1"/>
</dbReference>
<dbReference type="HAMAP" id="MF_01325_B">
    <property type="entry name" value="Ribosomal_uL3_B"/>
    <property type="match status" value="1"/>
</dbReference>
<dbReference type="SUPFAM" id="SSF50447">
    <property type="entry name" value="Translation proteins"/>
    <property type="match status" value="1"/>
</dbReference>
<evidence type="ECO:0000256" key="3">
    <source>
        <dbReference type="ARBA" id="ARBA00022884"/>
    </source>
</evidence>
<evidence type="ECO:0000256" key="7">
    <source>
        <dbReference type="HAMAP-Rule" id="MF_01325"/>
    </source>
</evidence>